<reference evidence="3" key="1">
    <citation type="journal article" date="2019" name="Int. J. Syst. Evol. Microbiol.">
        <title>The Global Catalogue of Microorganisms (GCM) 10K type strain sequencing project: providing services to taxonomists for standard genome sequencing and annotation.</title>
        <authorList>
            <consortium name="The Broad Institute Genomics Platform"/>
            <consortium name="The Broad Institute Genome Sequencing Center for Infectious Disease"/>
            <person name="Wu L."/>
            <person name="Ma J."/>
        </authorList>
    </citation>
    <scope>NUCLEOTIDE SEQUENCE [LARGE SCALE GENOMIC DNA]</scope>
    <source>
        <strain evidence="3">JCM 18424</strain>
    </source>
</reference>
<dbReference type="PANTHER" id="PTHR43792">
    <property type="entry name" value="GNAT FAMILY, PUTATIVE (AFU_ORTHOLOGUE AFUA_3G00765)-RELATED-RELATED"/>
    <property type="match status" value="1"/>
</dbReference>
<dbReference type="Gene3D" id="3.40.630.30">
    <property type="match status" value="1"/>
</dbReference>
<gene>
    <name evidence="2" type="ORF">GCM10023338_19820</name>
</gene>
<dbReference type="RefSeq" id="WP_281249134.1">
    <property type="nucleotide sequence ID" value="NZ_BAABKE010000007.1"/>
</dbReference>
<evidence type="ECO:0000259" key="1">
    <source>
        <dbReference type="Pfam" id="PF13302"/>
    </source>
</evidence>
<dbReference type="EMBL" id="BAABKE010000007">
    <property type="protein sequence ID" value="GAA5102488.1"/>
    <property type="molecule type" value="Genomic_DNA"/>
</dbReference>
<dbReference type="Proteomes" id="UP001500631">
    <property type="component" value="Unassembled WGS sequence"/>
</dbReference>
<dbReference type="Pfam" id="PF13302">
    <property type="entry name" value="Acetyltransf_3"/>
    <property type="match status" value="1"/>
</dbReference>
<keyword evidence="3" id="KW-1185">Reference proteome</keyword>
<dbReference type="InterPro" id="IPR000182">
    <property type="entry name" value="GNAT_dom"/>
</dbReference>
<dbReference type="SUPFAM" id="SSF55729">
    <property type="entry name" value="Acyl-CoA N-acyltransferases (Nat)"/>
    <property type="match status" value="1"/>
</dbReference>
<dbReference type="PANTHER" id="PTHR43792:SF1">
    <property type="entry name" value="N-ACETYLTRANSFERASE DOMAIN-CONTAINING PROTEIN"/>
    <property type="match status" value="1"/>
</dbReference>
<name>A0ABP9MXK6_9GAMM</name>
<organism evidence="2 3">
    <name type="scientific">Wohlfahrtiimonas larvae</name>
    <dbReference type="NCBI Taxonomy" id="1157986"/>
    <lineage>
        <taxon>Bacteria</taxon>
        <taxon>Pseudomonadati</taxon>
        <taxon>Pseudomonadota</taxon>
        <taxon>Gammaproteobacteria</taxon>
        <taxon>Cardiobacteriales</taxon>
        <taxon>Ignatzschineriaceae</taxon>
        <taxon>Wohlfahrtiimonas</taxon>
    </lineage>
</organism>
<comment type="caution">
    <text evidence="2">The sequence shown here is derived from an EMBL/GenBank/DDBJ whole genome shotgun (WGS) entry which is preliminary data.</text>
</comment>
<accession>A0ABP9MXK6</accession>
<proteinExistence type="predicted"/>
<evidence type="ECO:0000313" key="3">
    <source>
        <dbReference type="Proteomes" id="UP001500631"/>
    </source>
</evidence>
<evidence type="ECO:0000313" key="2">
    <source>
        <dbReference type="EMBL" id="GAA5102488.1"/>
    </source>
</evidence>
<sequence length="140" mass="16369">MHDTHKIIHTLSTERLILREWRNSDLLSLYQMVSDPDVMKFFPSVLSELEAQDFLKAIQDRMTQHGWGMWACELKATQEVIGFVGLNIPQDDFYFNPCVEIGWRLRKEFWHQGLAQEAAKEALKFGFTELNLDKIVALQL</sequence>
<feature type="domain" description="N-acetyltransferase" evidence="1">
    <location>
        <begin position="15"/>
        <end position="137"/>
    </location>
</feature>
<protein>
    <recommendedName>
        <fullName evidence="1">N-acetyltransferase domain-containing protein</fullName>
    </recommendedName>
</protein>
<dbReference type="InterPro" id="IPR016181">
    <property type="entry name" value="Acyl_CoA_acyltransferase"/>
</dbReference>
<dbReference type="InterPro" id="IPR051531">
    <property type="entry name" value="N-acetyltransferase"/>
</dbReference>